<reference evidence="2" key="1">
    <citation type="submission" date="2022-11" db="UniProtKB">
        <authorList>
            <consortium name="WormBaseParasite"/>
        </authorList>
    </citation>
    <scope>IDENTIFICATION</scope>
</reference>
<name>A0A914DQ24_9BILA</name>
<dbReference type="Pfam" id="PF13365">
    <property type="entry name" value="Trypsin_2"/>
    <property type="match status" value="1"/>
</dbReference>
<organism evidence="1 2">
    <name type="scientific">Acrobeloides nanus</name>
    <dbReference type="NCBI Taxonomy" id="290746"/>
    <lineage>
        <taxon>Eukaryota</taxon>
        <taxon>Metazoa</taxon>
        <taxon>Ecdysozoa</taxon>
        <taxon>Nematoda</taxon>
        <taxon>Chromadorea</taxon>
        <taxon>Rhabditida</taxon>
        <taxon>Tylenchina</taxon>
        <taxon>Cephalobomorpha</taxon>
        <taxon>Cephaloboidea</taxon>
        <taxon>Cephalobidae</taxon>
        <taxon>Acrobeloides</taxon>
    </lineage>
</organism>
<dbReference type="AlphaFoldDB" id="A0A914DQ24"/>
<accession>A0A914DQ24</accession>
<proteinExistence type="predicted"/>
<dbReference type="InterPro" id="IPR009003">
    <property type="entry name" value="Peptidase_S1_PA"/>
</dbReference>
<keyword evidence="1" id="KW-1185">Reference proteome</keyword>
<dbReference type="SUPFAM" id="SSF50494">
    <property type="entry name" value="Trypsin-like serine proteases"/>
    <property type="match status" value="1"/>
</dbReference>
<protein>
    <submittedName>
        <fullName evidence="2">Uncharacterized protein</fullName>
    </submittedName>
</protein>
<evidence type="ECO:0000313" key="1">
    <source>
        <dbReference type="Proteomes" id="UP000887540"/>
    </source>
</evidence>
<dbReference type="WBParaSite" id="ACRNAN_scaffold3563.g10332.t1">
    <property type="protein sequence ID" value="ACRNAN_scaffold3563.g10332.t1"/>
    <property type="gene ID" value="ACRNAN_scaffold3563.g10332"/>
</dbReference>
<evidence type="ECO:0000313" key="2">
    <source>
        <dbReference type="WBParaSite" id="ACRNAN_scaffold3563.g10332.t1"/>
    </source>
</evidence>
<dbReference type="Proteomes" id="UP000887540">
    <property type="component" value="Unplaced"/>
</dbReference>
<sequence>MFKQSSNEAFIEKVSSLCMYIEHENIWISAVVLNKDYAVTVLHIVPECYRQLGFLVILCDTRQQMHKAHIHGLNNKSDYVVFKKDDGVFDDAPDMVAPETLDKYIVVGFAFGEKKPSICAGHVSSLSTGSRGFFYGDSGDLPGFNGGGVFYSKNGALLGIARGSDWEGKETKQYGDVLEMISAQLIANNIEIFNNQPFSV</sequence>